<evidence type="ECO:0000313" key="3">
    <source>
        <dbReference type="Proteomes" id="UP000014115"/>
    </source>
</evidence>
<proteinExistence type="predicted"/>
<name>K2JC25_9GAMM</name>
<accession>K2JC25</accession>
<gene>
    <name evidence="2" type="ORF">A10D4_11549</name>
</gene>
<reference evidence="2 3" key="1">
    <citation type="journal article" date="2012" name="J. Bacteriol.">
        <title>Genome Sequence of Idiomarina xiamenensis Type Strain 10-D-4.</title>
        <authorList>
            <person name="Lai Q."/>
            <person name="Wang L."/>
            <person name="Wang W."/>
            <person name="Shao Z."/>
        </authorList>
    </citation>
    <scope>NUCLEOTIDE SEQUENCE [LARGE SCALE GENOMIC DNA]</scope>
    <source>
        <strain evidence="2 3">10-D-4</strain>
    </source>
</reference>
<evidence type="ECO:0000256" key="1">
    <source>
        <dbReference type="SAM" id="MobiDB-lite"/>
    </source>
</evidence>
<dbReference type="Proteomes" id="UP000014115">
    <property type="component" value="Unassembled WGS sequence"/>
</dbReference>
<organism evidence="2 3">
    <name type="scientific">Idiomarina xiamenensis 10-D-4</name>
    <dbReference type="NCBI Taxonomy" id="740709"/>
    <lineage>
        <taxon>Bacteria</taxon>
        <taxon>Pseudomonadati</taxon>
        <taxon>Pseudomonadota</taxon>
        <taxon>Gammaproteobacteria</taxon>
        <taxon>Alteromonadales</taxon>
        <taxon>Idiomarinaceae</taxon>
        <taxon>Idiomarina</taxon>
    </lineage>
</organism>
<protein>
    <submittedName>
        <fullName evidence="2">Uncharacterized protein</fullName>
    </submittedName>
</protein>
<dbReference type="RefSeq" id="WP_008489684.1">
    <property type="nucleotide sequence ID" value="NZ_AMRG01000016.1"/>
</dbReference>
<dbReference type="STRING" id="740709.A10D4_11549"/>
<dbReference type="AlphaFoldDB" id="K2JC25"/>
<dbReference type="PATRIC" id="fig|740709.3.peg.2334"/>
<feature type="region of interest" description="Disordered" evidence="1">
    <location>
        <begin position="68"/>
        <end position="95"/>
    </location>
</feature>
<keyword evidence="3" id="KW-1185">Reference proteome</keyword>
<sequence length="95" mass="10745">MAIADVKAELDRLQQVPEDDDAQATKHARALDSALRDCFADPEFQPLAHQALLAQVADTLDRLIQSKRADRDSSADDLTQLQKSRKQINKYREQL</sequence>
<comment type="caution">
    <text evidence="2">The sequence shown here is derived from an EMBL/GenBank/DDBJ whole genome shotgun (WGS) entry which is preliminary data.</text>
</comment>
<dbReference type="EMBL" id="AMRG01000016">
    <property type="protein sequence ID" value="EKE80846.1"/>
    <property type="molecule type" value="Genomic_DNA"/>
</dbReference>
<evidence type="ECO:0000313" key="2">
    <source>
        <dbReference type="EMBL" id="EKE80846.1"/>
    </source>
</evidence>